<dbReference type="SUPFAM" id="SSF54211">
    <property type="entry name" value="Ribosomal protein S5 domain 2-like"/>
    <property type="match status" value="1"/>
</dbReference>
<sequence>MAVNLGARSRIWQFIHNSNVSKRIFNAVDRNINPCEKCCRSFGTYSKSFQRQRRVQDQSNAEFMADEIKKYEMGKRWLAKMMGADIETFTDSDVEESLRYLLPTKLFANDARPMMKHPSELFPESKSMLSSDGRPVHSAFYTGATAFHDLIYDIFRYSRPTGQVEQSESIETESDEGNADIESEETVIAEIVKQGKMRWLHQNELQALLKEELMLKDYEVVIHRLKRLASEKKHENSDDIKMFLERFQTPVKHEGSQFTIGQLDENGKAHGKGYRKRAMAEVWISNGNGQIAINDIPIVEYFRKQEDRNQVWYPLITLNCMGRFDVECNVIGGGSTGQAGAIRLAISRALTSLSSDYLAQLQTAGLLTRDSRLVERKKPGQKKARKKFAWVKR</sequence>
<keyword evidence="3 4" id="KW-0687">Ribonucleoprotein</keyword>
<evidence type="ECO:0000256" key="3">
    <source>
        <dbReference type="ARBA" id="ARBA00023274"/>
    </source>
</evidence>
<dbReference type="InterPro" id="IPR020568">
    <property type="entry name" value="Ribosomal_Su5_D2-typ_SF"/>
</dbReference>
<dbReference type="Proteomes" id="UP001152795">
    <property type="component" value="Unassembled WGS sequence"/>
</dbReference>
<organism evidence="5 6">
    <name type="scientific">Paramuricea clavata</name>
    <name type="common">Red gorgonian</name>
    <name type="synonym">Violescent sea-whip</name>
    <dbReference type="NCBI Taxonomy" id="317549"/>
    <lineage>
        <taxon>Eukaryota</taxon>
        <taxon>Metazoa</taxon>
        <taxon>Cnidaria</taxon>
        <taxon>Anthozoa</taxon>
        <taxon>Octocorallia</taxon>
        <taxon>Malacalcyonacea</taxon>
        <taxon>Plexauridae</taxon>
        <taxon>Paramuricea</taxon>
    </lineage>
</organism>
<name>A0A7D9H8X7_PARCT</name>
<protein>
    <submittedName>
        <fullName evidence="5">28S ribosomal S9, mitochondrial</fullName>
    </submittedName>
</protein>
<keyword evidence="6" id="KW-1185">Reference proteome</keyword>
<dbReference type="PANTHER" id="PTHR21569">
    <property type="entry name" value="RIBOSOMAL PROTEIN S9"/>
    <property type="match status" value="1"/>
</dbReference>
<dbReference type="InterPro" id="IPR014721">
    <property type="entry name" value="Ribsml_uS5_D2-typ_fold_subgr"/>
</dbReference>
<dbReference type="PROSITE" id="PS00360">
    <property type="entry name" value="RIBOSOMAL_S9"/>
    <property type="match status" value="1"/>
</dbReference>
<reference evidence="5" key="1">
    <citation type="submission" date="2020-04" db="EMBL/GenBank/DDBJ databases">
        <authorList>
            <person name="Alioto T."/>
            <person name="Alioto T."/>
            <person name="Gomez Garrido J."/>
        </authorList>
    </citation>
    <scope>NUCLEOTIDE SEQUENCE</scope>
    <source>
        <strain evidence="5">A484AB</strain>
    </source>
</reference>
<dbReference type="InterPro" id="IPR000754">
    <property type="entry name" value="Ribosomal_uS9"/>
</dbReference>
<dbReference type="OrthoDB" id="10254627at2759"/>
<dbReference type="InterPro" id="IPR020574">
    <property type="entry name" value="Ribosomal_uS9_CS"/>
</dbReference>
<dbReference type="GO" id="GO:0006412">
    <property type="term" value="P:translation"/>
    <property type="evidence" value="ECO:0007669"/>
    <property type="project" value="InterPro"/>
</dbReference>
<accession>A0A7D9H8X7</accession>
<dbReference type="FunFam" id="3.30.230.10:FF:000001">
    <property type="entry name" value="30S ribosomal protein S9"/>
    <property type="match status" value="1"/>
</dbReference>
<evidence type="ECO:0000256" key="4">
    <source>
        <dbReference type="RuleBase" id="RU003815"/>
    </source>
</evidence>
<dbReference type="NCBIfam" id="NF001099">
    <property type="entry name" value="PRK00132.1"/>
    <property type="match status" value="1"/>
</dbReference>
<dbReference type="EMBL" id="CACRXK020000127">
    <property type="protein sequence ID" value="CAB3978589.1"/>
    <property type="molecule type" value="Genomic_DNA"/>
</dbReference>
<comment type="similarity">
    <text evidence="1 4">Belongs to the universal ribosomal protein uS9 family.</text>
</comment>
<dbReference type="Gene3D" id="3.30.230.10">
    <property type="match status" value="1"/>
</dbReference>
<evidence type="ECO:0000256" key="1">
    <source>
        <dbReference type="ARBA" id="ARBA00005251"/>
    </source>
</evidence>
<evidence type="ECO:0000313" key="6">
    <source>
        <dbReference type="Proteomes" id="UP001152795"/>
    </source>
</evidence>
<evidence type="ECO:0000256" key="2">
    <source>
        <dbReference type="ARBA" id="ARBA00022980"/>
    </source>
</evidence>
<dbReference type="InterPro" id="IPR023035">
    <property type="entry name" value="Ribosomal_uS9_bac/plastid"/>
</dbReference>
<dbReference type="GO" id="GO:0005763">
    <property type="term" value="C:mitochondrial small ribosomal subunit"/>
    <property type="evidence" value="ECO:0007669"/>
    <property type="project" value="TreeGrafter"/>
</dbReference>
<gene>
    <name evidence="5" type="ORF">PACLA_8A029810</name>
</gene>
<dbReference type="AlphaFoldDB" id="A0A7D9H8X7"/>
<dbReference type="GO" id="GO:0003723">
    <property type="term" value="F:RNA binding"/>
    <property type="evidence" value="ECO:0007669"/>
    <property type="project" value="TreeGrafter"/>
</dbReference>
<proteinExistence type="inferred from homology"/>
<evidence type="ECO:0000313" key="5">
    <source>
        <dbReference type="EMBL" id="CAB3978589.1"/>
    </source>
</evidence>
<comment type="caution">
    <text evidence="5">The sequence shown here is derived from an EMBL/GenBank/DDBJ whole genome shotgun (WGS) entry which is preliminary data.</text>
</comment>
<dbReference type="Pfam" id="PF00380">
    <property type="entry name" value="Ribosomal_S9"/>
    <property type="match status" value="1"/>
</dbReference>
<dbReference type="PANTHER" id="PTHR21569:SF1">
    <property type="entry name" value="SMALL RIBOSOMAL SUBUNIT PROTEIN US9M"/>
    <property type="match status" value="1"/>
</dbReference>
<keyword evidence="2 4" id="KW-0689">Ribosomal protein</keyword>
<dbReference type="GO" id="GO:0003735">
    <property type="term" value="F:structural constituent of ribosome"/>
    <property type="evidence" value="ECO:0007669"/>
    <property type="project" value="InterPro"/>
</dbReference>